<dbReference type="AlphaFoldDB" id="Q2M5N5"/>
<evidence type="ECO:0000256" key="1">
    <source>
        <dbReference type="SAM" id="MobiDB-lite"/>
    </source>
</evidence>
<dbReference type="InterPro" id="IPR012341">
    <property type="entry name" value="6hp_glycosidase-like_sf"/>
</dbReference>
<feature type="compositionally biased region" description="Low complexity" evidence="1">
    <location>
        <begin position="165"/>
        <end position="179"/>
    </location>
</feature>
<dbReference type="SUPFAM" id="SSF48208">
    <property type="entry name" value="Six-hairpin glycosidases"/>
    <property type="match status" value="1"/>
</dbReference>
<feature type="region of interest" description="Disordered" evidence="1">
    <location>
        <begin position="148"/>
        <end position="179"/>
    </location>
</feature>
<name>Q2M5N5_PSEPU</name>
<accession>Q2M5N5</accession>
<dbReference type="InterPro" id="IPR008928">
    <property type="entry name" value="6-hairpin_glycosidase_sf"/>
</dbReference>
<proteinExistence type="predicted"/>
<sequence>MPEQRKREAIIEALLAPLPRISQQCDGHFPLYRVDRDSPWKLSRRGSWLGGFWAALWWRRAQASGNAVDVAEARTWSARLAAQLGEPSVNRSFVFWYGAGLAARQSCDEQARGLATQAAAALAADYDPQLGGWWLGTGTGGWRGWRQDLGHRRTGPDARPAACQPGRRPLGPGTPTPAALPEQLVRALGRLGQSGPVAARR</sequence>
<organism evidence="2">
    <name type="scientific">Pseudomonas putida</name>
    <name type="common">Arthrobacter siderocapsulatus</name>
    <dbReference type="NCBI Taxonomy" id="303"/>
    <lineage>
        <taxon>Bacteria</taxon>
        <taxon>Pseudomonadati</taxon>
        <taxon>Pseudomonadota</taxon>
        <taxon>Gammaproteobacteria</taxon>
        <taxon>Pseudomonadales</taxon>
        <taxon>Pseudomonadaceae</taxon>
        <taxon>Pseudomonas</taxon>
    </lineage>
</organism>
<reference evidence="2" key="2">
    <citation type="submission" date="2005-12" db="EMBL/GenBank/DDBJ databases">
        <authorList>
            <person name="Leach L."/>
            <person name="Austin P.R."/>
            <person name="Lewis T.A."/>
        </authorList>
    </citation>
    <scope>NUCLEOTIDE SEQUENCE</scope>
    <source>
        <strain evidence="2">DSM 3601</strain>
    </source>
</reference>
<dbReference type="GO" id="GO:0005975">
    <property type="term" value="P:carbohydrate metabolic process"/>
    <property type="evidence" value="ECO:0007669"/>
    <property type="project" value="InterPro"/>
</dbReference>
<reference evidence="2" key="1">
    <citation type="journal article" date="2004" name="Environ. Microbiol.">
        <title>Physiological and molecular genetic evaluation of the dechlorination agent, pyridine-2,6-bis(monothiocarboxylic acid) (PDTC) as a secondary siderophore of Pseudomonas.</title>
        <authorList>
            <person name="Lewis T.A."/>
            <person name="Leach L."/>
            <person name="Morales S."/>
            <person name="Austin P.R."/>
            <person name="Hartwell H.J."/>
            <person name="Kaplan B."/>
            <person name="Forker C."/>
            <person name="Meyer J.M."/>
        </authorList>
    </citation>
    <scope>NUCLEOTIDE SEQUENCE</scope>
    <source>
        <strain evidence="2">DSM 3601</strain>
    </source>
</reference>
<dbReference type="EMBL" id="AY319946">
    <property type="protein sequence ID" value="ABC68359.1"/>
    <property type="molecule type" value="Genomic_DNA"/>
</dbReference>
<dbReference type="Gene3D" id="1.50.10.10">
    <property type="match status" value="1"/>
</dbReference>
<evidence type="ECO:0000313" key="2">
    <source>
        <dbReference type="EMBL" id="ABC68359.1"/>
    </source>
</evidence>
<keyword evidence="2" id="KW-0670">Pyruvate</keyword>
<protein>
    <submittedName>
        <fullName evidence="2">Putative pyruvate ferredoxin/flavodoxin oxidoreductase</fullName>
    </submittedName>
</protein>